<accession>A0A7Y9E526</accession>
<dbReference type="Proteomes" id="UP000535511">
    <property type="component" value="Unassembled WGS sequence"/>
</dbReference>
<comment type="caution">
    <text evidence="3">The sequence shown here is derived from an EMBL/GenBank/DDBJ whole genome shotgun (WGS) entry which is preliminary data.</text>
</comment>
<keyword evidence="4" id="KW-1185">Reference proteome</keyword>
<name>A0A7Y9E526_9ACTN</name>
<protein>
    <recommendedName>
        <fullName evidence="2">ARB-07466-like C-terminal domain-containing protein</fullName>
    </recommendedName>
</protein>
<dbReference type="InterPro" id="IPR058593">
    <property type="entry name" value="ARB_07466-like_C"/>
</dbReference>
<evidence type="ECO:0000259" key="2">
    <source>
        <dbReference type="Pfam" id="PF26571"/>
    </source>
</evidence>
<reference evidence="3 4" key="1">
    <citation type="submission" date="2020-07" db="EMBL/GenBank/DDBJ databases">
        <title>Sequencing the genomes of 1000 actinobacteria strains.</title>
        <authorList>
            <person name="Klenk H.-P."/>
        </authorList>
    </citation>
    <scope>NUCLEOTIDE SEQUENCE [LARGE SCALE GENOMIC DNA]</scope>
    <source>
        <strain evidence="3 4">DSM 21350</strain>
    </source>
</reference>
<sequence length="308" mass="32618">MAIRHKRDAAARRKPRAALVAGPLALLATGTAVTLGVLGSDPAPSAVLAQEATTTGISRADDIVSRSESRQAAARGERYIMRLQDGYDARQTRHAVTHAHVHRWSTALLNLWASPEKGAEQVGLLDAGSRVLITGRAESGRVELAVDGKSRWVTAGYLSASKPEPQPKPEPATSPSSGSPSTSSRTAPAGLSTAPCPDGSVENGLTSGAVLVYRAVCHAFPQITSYGGWDAHGEHASGKAIDIMTSDKALGDQIAAFLQSHASELGLYDVIWWDRIWTPERAAEGWRDYGDHGSATANHMDHVHVSVN</sequence>
<evidence type="ECO:0000313" key="4">
    <source>
        <dbReference type="Proteomes" id="UP000535511"/>
    </source>
</evidence>
<evidence type="ECO:0000256" key="1">
    <source>
        <dbReference type="SAM" id="MobiDB-lite"/>
    </source>
</evidence>
<dbReference type="Pfam" id="PF26571">
    <property type="entry name" value="VldE"/>
    <property type="match status" value="1"/>
</dbReference>
<dbReference type="AlphaFoldDB" id="A0A7Y9E526"/>
<feature type="compositionally biased region" description="Low complexity" evidence="1">
    <location>
        <begin position="173"/>
        <end position="189"/>
    </location>
</feature>
<organism evidence="3 4">
    <name type="scientific">Nocardioides panaciterrulae</name>
    <dbReference type="NCBI Taxonomy" id="661492"/>
    <lineage>
        <taxon>Bacteria</taxon>
        <taxon>Bacillati</taxon>
        <taxon>Actinomycetota</taxon>
        <taxon>Actinomycetes</taxon>
        <taxon>Propionibacteriales</taxon>
        <taxon>Nocardioidaceae</taxon>
        <taxon>Nocardioides</taxon>
    </lineage>
</organism>
<feature type="domain" description="ARB-07466-like C-terminal" evidence="2">
    <location>
        <begin position="202"/>
        <end position="300"/>
    </location>
</feature>
<gene>
    <name evidence="3" type="ORF">BJZ21_001486</name>
</gene>
<feature type="region of interest" description="Disordered" evidence="1">
    <location>
        <begin position="158"/>
        <end position="199"/>
    </location>
</feature>
<evidence type="ECO:0000313" key="3">
    <source>
        <dbReference type="EMBL" id="NYD41403.1"/>
    </source>
</evidence>
<dbReference type="RefSeq" id="WP_179663157.1">
    <property type="nucleotide sequence ID" value="NZ_JACCBG010000001.1"/>
</dbReference>
<proteinExistence type="predicted"/>
<dbReference type="EMBL" id="JACCBG010000001">
    <property type="protein sequence ID" value="NYD41403.1"/>
    <property type="molecule type" value="Genomic_DNA"/>
</dbReference>